<organism evidence="4 5">
    <name type="scientific">Mesonia hippocampi</name>
    <dbReference type="NCBI Taxonomy" id="1628250"/>
    <lineage>
        <taxon>Bacteria</taxon>
        <taxon>Pseudomonadati</taxon>
        <taxon>Bacteroidota</taxon>
        <taxon>Flavobacteriia</taxon>
        <taxon>Flavobacteriales</taxon>
        <taxon>Flavobacteriaceae</taxon>
        <taxon>Mesonia</taxon>
    </lineage>
</organism>
<keyword evidence="1" id="KW-0472">Membrane</keyword>
<name>A0A840EM47_9FLAO</name>
<dbReference type="Proteomes" id="UP000553034">
    <property type="component" value="Unassembled WGS sequence"/>
</dbReference>
<dbReference type="InterPro" id="IPR006860">
    <property type="entry name" value="FecR"/>
</dbReference>
<feature type="domain" description="Protein FecR C-terminal" evidence="3">
    <location>
        <begin position="233"/>
        <end position="300"/>
    </location>
</feature>
<evidence type="ECO:0000313" key="5">
    <source>
        <dbReference type="Proteomes" id="UP000553034"/>
    </source>
</evidence>
<dbReference type="InterPro" id="IPR032508">
    <property type="entry name" value="FecR_C"/>
</dbReference>
<dbReference type="AlphaFoldDB" id="A0A840EM47"/>
<reference evidence="4 5" key="1">
    <citation type="submission" date="2020-08" db="EMBL/GenBank/DDBJ databases">
        <title>Genomic Encyclopedia of Type Strains, Phase IV (KMG-IV): sequencing the most valuable type-strain genomes for metagenomic binning, comparative biology and taxonomic classification.</title>
        <authorList>
            <person name="Goeker M."/>
        </authorList>
    </citation>
    <scope>NUCLEOTIDE SEQUENCE [LARGE SCALE GENOMIC DNA]</scope>
    <source>
        <strain evidence="4 5">DSM 29568</strain>
    </source>
</reference>
<protein>
    <submittedName>
        <fullName evidence="4">Ferric-dicitrate binding protein FerR (Iron transport regulator)</fullName>
    </submittedName>
</protein>
<dbReference type="RefSeq" id="WP_183477543.1">
    <property type="nucleotide sequence ID" value="NZ_JACIFO010000005.1"/>
</dbReference>
<accession>A0A840EM47</accession>
<keyword evidence="5" id="KW-1185">Reference proteome</keyword>
<dbReference type="Pfam" id="PF04773">
    <property type="entry name" value="FecR"/>
    <property type="match status" value="1"/>
</dbReference>
<sequence length="306" mass="35073">MTRKEFYTLTEKYLANTCSDKEREQLEALLEKLQLNPYSLDKEATKQKLFTAITQKTKPVSSSRFWNTNWFSAAASVAVLLGLILGYQFLFTNPKPVTETAGITPKQIILPDGSEVWLNRNTTLSYTLPFKNNRTIQLEGEAFFDVYRDTLHPFQVQTEKLQIQVLGTSFNVNTYKNVQPSVNVSSGKVEVTRLTDMQKVVLVRNEQVKLQSRNFKPNQITANEVDAWRENTIILNNTSLAETSAILENWFSVKINIPDTMVQNMTVTGKYKDAKLSEVLQSITFLKKLKIDTLTQKRFIIRKKSI</sequence>
<dbReference type="Pfam" id="PF16344">
    <property type="entry name" value="FecR_C"/>
    <property type="match status" value="1"/>
</dbReference>
<feature type="domain" description="FecR protein" evidence="2">
    <location>
        <begin position="106"/>
        <end position="190"/>
    </location>
</feature>
<proteinExistence type="predicted"/>
<gene>
    <name evidence="4" type="ORF">GGR32_001484</name>
</gene>
<dbReference type="PIRSF" id="PIRSF018266">
    <property type="entry name" value="FecR"/>
    <property type="match status" value="1"/>
</dbReference>
<evidence type="ECO:0000313" key="4">
    <source>
        <dbReference type="EMBL" id="MBB4119188.1"/>
    </source>
</evidence>
<dbReference type="GO" id="GO:0016989">
    <property type="term" value="F:sigma factor antagonist activity"/>
    <property type="evidence" value="ECO:0007669"/>
    <property type="project" value="TreeGrafter"/>
</dbReference>
<comment type="caution">
    <text evidence="4">The sequence shown here is derived from an EMBL/GenBank/DDBJ whole genome shotgun (WGS) entry which is preliminary data.</text>
</comment>
<dbReference type="InterPro" id="IPR012373">
    <property type="entry name" value="Ferrdict_sens_TM"/>
</dbReference>
<dbReference type="PANTHER" id="PTHR30273:SF2">
    <property type="entry name" value="PROTEIN FECR"/>
    <property type="match status" value="1"/>
</dbReference>
<keyword evidence="1" id="KW-0812">Transmembrane</keyword>
<dbReference type="EMBL" id="JACIFO010000005">
    <property type="protein sequence ID" value="MBB4119188.1"/>
    <property type="molecule type" value="Genomic_DNA"/>
</dbReference>
<dbReference type="Gene3D" id="2.60.120.1440">
    <property type="match status" value="1"/>
</dbReference>
<dbReference type="Gene3D" id="3.55.50.30">
    <property type="match status" value="1"/>
</dbReference>
<evidence type="ECO:0000259" key="3">
    <source>
        <dbReference type="Pfam" id="PF16344"/>
    </source>
</evidence>
<dbReference type="PANTHER" id="PTHR30273">
    <property type="entry name" value="PERIPLASMIC SIGNAL SENSOR AND SIGMA FACTOR ACTIVATOR FECR-RELATED"/>
    <property type="match status" value="1"/>
</dbReference>
<feature type="transmembrane region" description="Helical" evidence="1">
    <location>
        <begin position="70"/>
        <end position="90"/>
    </location>
</feature>
<evidence type="ECO:0000259" key="2">
    <source>
        <dbReference type="Pfam" id="PF04773"/>
    </source>
</evidence>
<keyword evidence="1" id="KW-1133">Transmembrane helix</keyword>
<evidence type="ECO:0000256" key="1">
    <source>
        <dbReference type="SAM" id="Phobius"/>
    </source>
</evidence>